<dbReference type="RefSeq" id="WP_046166792.1">
    <property type="nucleotide sequence ID" value="NZ_CP017707.1"/>
</dbReference>
<dbReference type="AlphaFoldDB" id="A0A1D9LFS0"/>
<evidence type="ECO:0000313" key="2">
    <source>
        <dbReference type="EMBL" id="AOZ50113.1"/>
    </source>
</evidence>
<dbReference type="Pfam" id="PF00583">
    <property type="entry name" value="Acetyltransf_1"/>
    <property type="match status" value="1"/>
</dbReference>
<dbReference type="InterPro" id="IPR000182">
    <property type="entry name" value="GNAT_dom"/>
</dbReference>
<evidence type="ECO:0000259" key="1">
    <source>
        <dbReference type="PROSITE" id="PS51186"/>
    </source>
</evidence>
<reference evidence="2 3" key="1">
    <citation type="submission" date="2016-10" db="EMBL/GenBank/DDBJ databases">
        <title>Chromobacterium muskegensis sp. nov., an insecticidal bacterium isolated from Sphagnum bogs.</title>
        <authorList>
            <person name="Sparks M.E."/>
            <person name="Blackburn M.B."/>
            <person name="Gundersen-Rindal D.E."/>
            <person name="Mitchell A."/>
            <person name="Farrar R."/>
            <person name="Kuhar D."/>
        </authorList>
    </citation>
    <scope>NUCLEOTIDE SEQUENCE [LARGE SCALE GENOMIC DNA]</scope>
    <source>
        <strain evidence="2 3">21-1</strain>
    </source>
</reference>
<proteinExistence type="predicted"/>
<dbReference type="KEGG" id="cvc:BKX93_08995"/>
<dbReference type="PROSITE" id="PS51186">
    <property type="entry name" value="GNAT"/>
    <property type="match status" value="1"/>
</dbReference>
<dbReference type="PANTHER" id="PTHR43415:SF3">
    <property type="entry name" value="GNAT-FAMILY ACETYLTRANSFERASE"/>
    <property type="match status" value="1"/>
</dbReference>
<dbReference type="CDD" id="cd04301">
    <property type="entry name" value="NAT_SF"/>
    <property type="match status" value="1"/>
</dbReference>
<sequence length="169" mass="18697">MNGYRIRHAEPSDAEALNAMFGDPAVFGAMLGLPWPSLSKRREWLQKNEHGRVVLVAVDGDGRARGWAGLIPSGRERRLRAAELGIGVDAGLHGQGIGSLLMAAALEQADDWLGLRRVELTVFSDNARAQRLYRKFGFVEEARMRAYALRDGAYHDVLAMARLRGEGER</sequence>
<protein>
    <recommendedName>
        <fullName evidence="1">N-acetyltransferase domain-containing protein</fullName>
    </recommendedName>
</protein>
<name>A0A1D9LFS0_9NEIS</name>
<dbReference type="EMBL" id="CP017707">
    <property type="protein sequence ID" value="AOZ50113.1"/>
    <property type="molecule type" value="Genomic_DNA"/>
</dbReference>
<dbReference type="Gene3D" id="3.40.630.30">
    <property type="match status" value="1"/>
</dbReference>
<dbReference type="PANTHER" id="PTHR43415">
    <property type="entry name" value="SPERMIDINE N(1)-ACETYLTRANSFERASE"/>
    <property type="match status" value="1"/>
</dbReference>
<dbReference type="Proteomes" id="UP000178776">
    <property type="component" value="Chromosome"/>
</dbReference>
<dbReference type="GO" id="GO:0016747">
    <property type="term" value="F:acyltransferase activity, transferring groups other than amino-acyl groups"/>
    <property type="evidence" value="ECO:0007669"/>
    <property type="project" value="InterPro"/>
</dbReference>
<feature type="domain" description="N-acetyltransferase" evidence="1">
    <location>
        <begin position="4"/>
        <end position="161"/>
    </location>
</feature>
<dbReference type="STRING" id="1108595.BKX93_08995"/>
<dbReference type="InterPro" id="IPR016181">
    <property type="entry name" value="Acyl_CoA_acyltransferase"/>
</dbReference>
<accession>A0A1D9LFS0</accession>
<organism evidence="2 3">
    <name type="scientific">Chromobacterium vaccinii</name>
    <dbReference type="NCBI Taxonomy" id="1108595"/>
    <lineage>
        <taxon>Bacteria</taxon>
        <taxon>Pseudomonadati</taxon>
        <taxon>Pseudomonadota</taxon>
        <taxon>Betaproteobacteria</taxon>
        <taxon>Neisseriales</taxon>
        <taxon>Chromobacteriaceae</taxon>
        <taxon>Chromobacterium</taxon>
    </lineage>
</organism>
<gene>
    <name evidence="2" type="ORF">BKX93_08995</name>
</gene>
<evidence type="ECO:0000313" key="3">
    <source>
        <dbReference type="Proteomes" id="UP000178776"/>
    </source>
</evidence>
<dbReference type="GeneID" id="68841349"/>
<dbReference type="SUPFAM" id="SSF55729">
    <property type="entry name" value="Acyl-CoA N-acyltransferases (Nat)"/>
    <property type="match status" value="1"/>
</dbReference>